<dbReference type="Proteomes" id="UP001060085">
    <property type="component" value="Linkage Group LG04"/>
</dbReference>
<comment type="caution">
    <text evidence="1">The sequence shown here is derived from an EMBL/GenBank/DDBJ whole genome shotgun (WGS) entry which is preliminary data.</text>
</comment>
<accession>A0ACC0B0J3</accession>
<protein>
    <submittedName>
        <fullName evidence="1">Uncharacterized protein</fullName>
    </submittedName>
</protein>
<organism evidence="1 2">
    <name type="scientific">Catharanthus roseus</name>
    <name type="common">Madagascar periwinkle</name>
    <name type="synonym">Vinca rosea</name>
    <dbReference type="NCBI Taxonomy" id="4058"/>
    <lineage>
        <taxon>Eukaryota</taxon>
        <taxon>Viridiplantae</taxon>
        <taxon>Streptophyta</taxon>
        <taxon>Embryophyta</taxon>
        <taxon>Tracheophyta</taxon>
        <taxon>Spermatophyta</taxon>
        <taxon>Magnoliopsida</taxon>
        <taxon>eudicotyledons</taxon>
        <taxon>Gunneridae</taxon>
        <taxon>Pentapetalae</taxon>
        <taxon>asterids</taxon>
        <taxon>lamiids</taxon>
        <taxon>Gentianales</taxon>
        <taxon>Apocynaceae</taxon>
        <taxon>Rauvolfioideae</taxon>
        <taxon>Vinceae</taxon>
        <taxon>Catharanthinae</taxon>
        <taxon>Catharanthus</taxon>
    </lineage>
</organism>
<sequence>MQSDAVPKSFRCLPHRSLKLSLTRSRSKSSSGLSSPRTPRSPSGGSTSSSRRSTSSSTRSKEDEYRQVFRRFDNDNDGKISALELRSYFGSVGEYMSHEDAAAIISDLDSDGDNLIDFQDFIRMMMNIKEGENHNDLKAAFEMFEYEKGSGRITPKSLQRALTRLGDEKSYDECAAMIRVFDTYGKGEIGYSEFQEMMMA</sequence>
<reference evidence="2" key="1">
    <citation type="journal article" date="2023" name="Nat. Plants">
        <title>Single-cell RNA sequencing provides a high-resolution roadmap for understanding the multicellular compartmentation of specialized metabolism.</title>
        <authorList>
            <person name="Sun S."/>
            <person name="Shen X."/>
            <person name="Li Y."/>
            <person name="Li Y."/>
            <person name="Wang S."/>
            <person name="Li R."/>
            <person name="Zhang H."/>
            <person name="Shen G."/>
            <person name="Guo B."/>
            <person name="Wei J."/>
            <person name="Xu J."/>
            <person name="St-Pierre B."/>
            <person name="Chen S."/>
            <person name="Sun C."/>
        </authorList>
    </citation>
    <scope>NUCLEOTIDE SEQUENCE [LARGE SCALE GENOMIC DNA]</scope>
</reference>
<proteinExistence type="predicted"/>
<gene>
    <name evidence="1" type="ORF">M9H77_15690</name>
</gene>
<keyword evidence="2" id="KW-1185">Reference proteome</keyword>
<name>A0ACC0B0J3_CATRO</name>
<dbReference type="EMBL" id="CM044704">
    <property type="protein sequence ID" value="KAI5665837.1"/>
    <property type="molecule type" value="Genomic_DNA"/>
</dbReference>
<evidence type="ECO:0000313" key="1">
    <source>
        <dbReference type="EMBL" id="KAI5665837.1"/>
    </source>
</evidence>
<evidence type="ECO:0000313" key="2">
    <source>
        <dbReference type="Proteomes" id="UP001060085"/>
    </source>
</evidence>